<evidence type="ECO:0000256" key="9">
    <source>
        <dbReference type="SAM" id="Phobius"/>
    </source>
</evidence>
<dbReference type="GO" id="GO:0000271">
    <property type="term" value="P:polysaccharide biosynthetic process"/>
    <property type="evidence" value="ECO:0007669"/>
    <property type="project" value="UniProtKB-KW"/>
</dbReference>
<dbReference type="Proteomes" id="UP000474957">
    <property type="component" value="Unassembled WGS sequence"/>
</dbReference>
<gene>
    <name evidence="11" type="ORF">GE300_13605</name>
</gene>
<evidence type="ECO:0000256" key="4">
    <source>
        <dbReference type="ARBA" id="ARBA00022679"/>
    </source>
</evidence>
<dbReference type="InterPro" id="IPR003362">
    <property type="entry name" value="Bact_transf"/>
</dbReference>
<comment type="caution">
    <text evidence="11">The sequence shown here is derived from an EMBL/GenBank/DDBJ whole genome shotgun (WGS) entry which is preliminary data.</text>
</comment>
<dbReference type="EMBL" id="WIND01000011">
    <property type="protein sequence ID" value="MSU90636.1"/>
    <property type="molecule type" value="Genomic_DNA"/>
</dbReference>
<feature type="domain" description="Bacterial sugar transferase" evidence="10">
    <location>
        <begin position="61"/>
        <end position="251"/>
    </location>
</feature>
<comment type="subcellular location">
    <subcellularLocation>
        <location evidence="1">Cell membrane</location>
    </subcellularLocation>
</comment>
<proteinExistence type="inferred from homology"/>
<evidence type="ECO:0000256" key="2">
    <source>
        <dbReference type="ARBA" id="ARBA00006464"/>
    </source>
</evidence>
<keyword evidence="8" id="KW-0270">Exopolysaccharide synthesis</keyword>
<sequence length="254" mass="28754">MLNLEFVKQFPKSSPYRVQQIGPPPSRRSRTVMPPIQSTYPLYPAATGVASTSDRYRRGLKRLFDLLLLATLAPLIVPVVLLLALPGMIAGAPFYGHVRVGRDGRRFTCWKLRTMVRDADAALVRRLQADPHAAEQWRRYRKLTDDPRITRLGRLLRRTSLDELPQLLNVLRGEMSLVGPRPLTAEELQDYGAARQAYLHVLPGITGLWQVSGRNALTLSQRAAFDMQYAHTLSLWLDLRILLRTARVVLQGRG</sequence>
<keyword evidence="6 9" id="KW-1133">Transmembrane helix</keyword>
<keyword evidence="3" id="KW-1003">Cell membrane</keyword>
<evidence type="ECO:0000256" key="1">
    <source>
        <dbReference type="ARBA" id="ARBA00004236"/>
    </source>
</evidence>
<name>A0A6L5Z235_9RHOB</name>
<keyword evidence="4 11" id="KW-0808">Transferase</keyword>
<dbReference type="PANTHER" id="PTHR30576:SF4">
    <property type="entry name" value="UNDECAPRENYL-PHOSPHATE GALACTOSE PHOSPHOTRANSFERASE"/>
    <property type="match status" value="1"/>
</dbReference>
<evidence type="ECO:0000256" key="6">
    <source>
        <dbReference type="ARBA" id="ARBA00022989"/>
    </source>
</evidence>
<dbReference type="AlphaFoldDB" id="A0A6L5Z235"/>
<accession>A0A6L5Z235</accession>
<evidence type="ECO:0000256" key="7">
    <source>
        <dbReference type="ARBA" id="ARBA00023136"/>
    </source>
</evidence>
<evidence type="ECO:0000256" key="5">
    <source>
        <dbReference type="ARBA" id="ARBA00022692"/>
    </source>
</evidence>
<dbReference type="PANTHER" id="PTHR30576">
    <property type="entry name" value="COLANIC BIOSYNTHESIS UDP-GLUCOSE LIPID CARRIER TRANSFERASE"/>
    <property type="match status" value="1"/>
</dbReference>
<reference evidence="11 12" key="1">
    <citation type="submission" date="2019-10" db="EMBL/GenBank/DDBJ databases">
        <title>Cognatihalovulum marinum gen. nov. sp. nov., a new member of the family Rhodobacteraceae isolated from deep seawater of the Northwest Indian Ocean.</title>
        <authorList>
            <person name="Ruan C."/>
            <person name="Wang J."/>
            <person name="Zheng X."/>
            <person name="Song L."/>
            <person name="Zhu Y."/>
            <person name="Huang Y."/>
            <person name="Lu Z."/>
            <person name="Du W."/>
            <person name="Huang L."/>
            <person name="Dai X."/>
        </authorList>
    </citation>
    <scope>NUCLEOTIDE SEQUENCE [LARGE SCALE GENOMIC DNA]</scope>
    <source>
        <strain evidence="11 12">2CG4</strain>
    </source>
</reference>
<keyword evidence="7 9" id="KW-0472">Membrane</keyword>
<evidence type="ECO:0000256" key="3">
    <source>
        <dbReference type="ARBA" id="ARBA00022475"/>
    </source>
</evidence>
<dbReference type="Pfam" id="PF02397">
    <property type="entry name" value="Bac_transf"/>
    <property type="match status" value="1"/>
</dbReference>
<comment type="similarity">
    <text evidence="2">Belongs to the bacterial sugar transferase family.</text>
</comment>
<keyword evidence="12" id="KW-1185">Reference proteome</keyword>
<dbReference type="GO" id="GO:0005886">
    <property type="term" value="C:plasma membrane"/>
    <property type="evidence" value="ECO:0007669"/>
    <property type="project" value="UniProtKB-SubCell"/>
</dbReference>
<evidence type="ECO:0000313" key="11">
    <source>
        <dbReference type="EMBL" id="MSU90636.1"/>
    </source>
</evidence>
<keyword evidence="5 9" id="KW-0812">Transmembrane</keyword>
<evidence type="ECO:0000313" key="12">
    <source>
        <dbReference type="Proteomes" id="UP000474957"/>
    </source>
</evidence>
<dbReference type="GO" id="GO:0016780">
    <property type="term" value="F:phosphotransferase activity, for other substituted phosphate groups"/>
    <property type="evidence" value="ECO:0007669"/>
    <property type="project" value="TreeGrafter"/>
</dbReference>
<protein>
    <submittedName>
        <fullName evidence="11">Sugar transferase</fullName>
    </submittedName>
</protein>
<feature type="transmembrane region" description="Helical" evidence="9">
    <location>
        <begin position="63"/>
        <end position="85"/>
    </location>
</feature>
<evidence type="ECO:0000259" key="10">
    <source>
        <dbReference type="Pfam" id="PF02397"/>
    </source>
</evidence>
<evidence type="ECO:0000256" key="8">
    <source>
        <dbReference type="ARBA" id="ARBA00023169"/>
    </source>
</evidence>
<organism evidence="11 12">
    <name type="scientific">Halovulum marinum</name>
    <dbReference type="NCBI Taxonomy" id="2662447"/>
    <lineage>
        <taxon>Bacteria</taxon>
        <taxon>Pseudomonadati</taxon>
        <taxon>Pseudomonadota</taxon>
        <taxon>Alphaproteobacteria</taxon>
        <taxon>Rhodobacterales</taxon>
        <taxon>Paracoccaceae</taxon>
        <taxon>Halovulum</taxon>
    </lineage>
</organism>